<accession>A0A2S0IDM1</accession>
<evidence type="ECO:0000313" key="2">
    <source>
        <dbReference type="Proteomes" id="UP000239477"/>
    </source>
</evidence>
<dbReference type="RefSeq" id="WP_105240770.1">
    <property type="nucleotide sequence ID" value="NZ_CP023270.1"/>
</dbReference>
<dbReference type="AlphaFoldDB" id="A0A2S0IDM1"/>
<keyword evidence="2" id="KW-1185">Reference proteome</keyword>
<organism evidence="1 2">
    <name type="scientific">Achromobacter spanius</name>
    <dbReference type="NCBI Taxonomy" id="217203"/>
    <lineage>
        <taxon>Bacteria</taxon>
        <taxon>Pseudomonadati</taxon>
        <taxon>Pseudomonadota</taxon>
        <taxon>Betaproteobacteria</taxon>
        <taxon>Burkholderiales</taxon>
        <taxon>Alcaligenaceae</taxon>
        <taxon>Achromobacter</taxon>
    </lineage>
</organism>
<sequence>MLEEIQARGAQAARNGWTLFDCPFFRADQMPGHTGEAISDWRQKVDAWETGWTREVASWHGATTIPPSGQAH</sequence>
<protein>
    <submittedName>
        <fullName evidence="1">Uncharacterized protein</fullName>
    </submittedName>
</protein>
<reference evidence="1 2" key="1">
    <citation type="submission" date="2017-09" db="EMBL/GenBank/DDBJ databases">
        <title>Genomic, metabolic, and phenotypic characteristics of bacterial isolates from the natural microbiome of the model nematode Caenorhabditis elegans.</title>
        <authorList>
            <person name="Zimmermann J."/>
            <person name="Obeng N."/>
            <person name="Yang W."/>
            <person name="Obeng O."/>
            <person name="Kissoyan K."/>
            <person name="Pees B."/>
            <person name="Dirksen P."/>
            <person name="Hoppner M."/>
            <person name="Franke A."/>
            <person name="Rosenstiel P."/>
            <person name="Leippe M."/>
            <person name="Dierking K."/>
            <person name="Kaleta C."/>
            <person name="Schulenburg H."/>
        </authorList>
    </citation>
    <scope>NUCLEOTIDE SEQUENCE [LARGE SCALE GENOMIC DNA]</scope>
    <source>
        <strain evidence="1 2">MYb73</strain>
    </source>
</reference>
<dbReference type="NCBIfam" id="NF041856">
    <property type="entry name" value="CrpP_rel_fam"/>
    <property type="match status" value="1"/>
</dbReference>
<proteinExistence type="predicted"/>
<dbReference type="InterPro" id="IPR049847">
    <property type="entry name" value="CrpP-rel"/>
</dbReference>
<dbReference type="Proteomes" id="UP000239477">
    <property type="component" value="Chromosome"/>
</dbReference>
<evidence type="ECO:0000313" key="1">
    <source>
        <dbReference type="EMBL" id="AVJ30143.1"/>
    </source>
</evidence>
<name>A0A2S0IDM1_9BURK</name>
<dbReference type="EMBL" id="CP023270">
    <property type="protein sequence ID" value="AVJ30143.1"/>
    <property type="molecule type" value="Genomic_DNA"/>
</dbReference>
<gene>
    <name evidence="1" type="ORF">CLM73_25290</name>
</gene>